<evidence type="ECO:0000313" key="5">
    <source>
        <dbReference type="Proteomes" id="UP001300692"/>
    </source>
</evidence>
<evidence type="ECO:0000256" key="1">
    <source>
        <dbReference type="ARBA" id="ARBA00022723"/>
    </source>
</evidence>
<dbReference type="Gene3D" id="3.40.50.1000">
    <property type="entry name" value="HAD superfamily/HAD-like"/>
    <property type="match status" value="1"/>
</dbReference>
<protein>
    <submittedName>
        <fullName evidence="4">Haloacid dehalogenase-like hydrolase</fullName>
    </submittedName>
</protein>
<dbReference type="SUPFAM" id="SSF56784">
    <property type="entry name" value="HAD-like"/>
    <property type="match status" value="1"/>
</dbReference>
<organism evidence="4 5">
    <name type="scientific">Reichenbachiella ulvae</name>
    <dbReference type="NCBI Taxonomy" id="2980104"/>
    <lineage>
        <taxon>Bacteria</taxon>
        <taxon>Pseudomonadati</taxon>
        <taxon>Bacteroidota</taxon>
        <taxon>Cytophagia</taxon>
        <taxon>Cytophagales</taxon>
        <taxon>Reichenbachiellaceae</taxon>
        <taxon>Reichenbachiella</taxon>
    </lineage>
</organism>
<comment type="caution">
    <text evidence="4">The sequence shown here is derived from an EMBL/GenBank/DDBJ whole genome shotgun (WGS) entry which is preliminary data.</text>
</comment>
<proteinExistence type="predicted"/>
<dbReference type="Proteomes" id="UP001300692">
    <property type="component" value="Unassembled WGS sequence"/>
</dbReference>
<keyword evidence="2" id="KW-0378">Hydrolase</keyword>
<dbReference type="NCBIfam" id="TIGR01488">
    <property type="entry name" value="HAD-SF-IB"/>
    <property type="match status" value="1"/>
</dbReference>
<dbReference type="InterPro" id="IPR050582">
    <property type="entry name" value="HAD-like_SerB"/>
</dbReference>
<dbReference type="PANTHER" id="PTHR43344:SF13">
    <property type="entry name" value="PHOSPHATASE RV3661-RELATED"/>
    <property type="match status" value="1"/>
</dbReference>
<evidence type="ECO:0000313" key="4">
    <source>
        <dbReference type="EMBL" id="MCV9389469.1"/>
    </source>
</evidence>
<dbReference type="InterPro" id="IPR023214">
    <property type="entry name" value="HAD_sf"/>
</dbReference>
<dbReference type="InterPro" id="IPR036412">
    <property type="entry name" value="HAD-like_sf"/>
</dbReference>
<dbReference type="Pfam" id="PF12710">
    <property type="entry name" value="HAD"/>
    <property type="match status" value="1"/>
</dbReference>
<evidence type="ECO:0000256" key="2">
    <source>
        <dbReference type="ARBA" id="ARBA00022801"/>
    </source>
</evidence>
<reference evidence="4 5" key="1">
    <citation type="submission" date="2022-10" db="EMBL/GenBank/DDBJ databases">
        <title>Comparative genomics and taxonomic characterization of three novel marine species of genus Reichenbachiella exhibiting antioxidant and polysaccharide degradation activities.</title>
        <authorList>
            <person name="Muhammad N."/>
            <person name="Lee Y.-J."/>
            <person name="Ko J."/>
            <person name="Kim S.-G."/>
        </authorList>
    </citation>
    <scope>NUCLEOTIDE SEQUENCE [LARGE SCALE GENOMIC DNA]</scope>
    <source>
        <strain evidence="4 5">ABR2-5</strain>
    </source>
</reference>
<dbReference type="RefSeq" id="WP_264140387.1">
    <property type="nucleotide sequence ID" value="NZ_JAOYOD010000001.1"/>
</dbReference>
<sequence>MKKTLALFDFDGTITSKDTLFEIAKFSTSKTLYWVKILSLLPIFFLMKIGIIPKSKGKETFLWVFFHGLNEETFNALCFEFCLEKLPMLLRPKAINKISELQKKNTDIYIVSASPQNWIIPWAKQLNINVLSTQLDFSNSSFTGKIKNENVNYEEKVKIIQRNIDLSQYNEILAFGDTKGDIPMLNLASSSHFRPFE</sequence>
<dbReference type="EMBL" id="JAOYOD010000001">
    <property type="protein sequence ID" value="MCV9389469.1"/>
    <property type="molecule type" value="Genomic_DNA"/>
</dbReference>
<accession>A0ABT3D0W4</accession>
<keyword evidence="1" id="KW-0479">Metal-binding</keyword>
<evidence type="ECO:0000256" key="3">
    <source>
        <dbReference type="ARBA" id="ARBA00022842"/>
    </source>
</evidence>
<keyword evidence="5" id="KW-1185">Reference proteome</keyword>
<dbReference type="NCBIfam" id="TIGR01490">
    <property type="entry name" value="HAD-SF-IB-hyp1"/>
    <property type="match status" value="1"/>
</dbReference>
<name>A0ABT3D0W4_9BACT</name>
<dbReference type="InterPro" id="IPR006385">
    <property type="entry name" value="HAD_hydro_SerB1"/>
</dbReference>
<gene>
    <name evidence="4" type="ORF">N7U62_22590</name>
</gene>
<keyword evidence="3" id="KW-0460">Magnesium</keyword>
<dbReference type="PANTHER" id="PTHR43344">
    <property type="entry name" value="PHOSPHOSERINE PHOSPHATASE"/>
    <property type="match status" value="1"/>
</dbReference>